<gene>
    <name evidence="13" type="primary">ABCB10</name>
    <name evidence="13" type="ORF">SPIL2461_LOCUS653</name>
</gene>
<dbReference type="InterPro" id="IPR003439">
    <property type="entry name" value="ABC_transporter-like_ATP-bd"/>
</dbReference>
<feature type="non-terminal residue" evidence="13">
    <location>
        <position position="1"/>
    </location>
</feature>
<dbReference type="InterPro" id="IPR012340">
    <property type="entry name" value="NA-bd_OB-fold"/>
</dbReference>
<dbReference type="SMART" id="SM00357">
    <property type="entry name" value="CSP"/>
    <property type="match status" value="2"/>
</dbReference>
<feature type="region of interest" description="Disordered" evidence="9">
    <location>
        <begin position="364"/>
        <end position="440"/>
    </location>
</feature>
<evidence type="ECO:0000259" key="12">
    <source>
        <dbReference type="PROSITE" id="PS50929"/>
    </source>
</evidence>
<evidence type="ECO:0000313" key="14">
    <source>
        <dbReference type="Proteomes" id="UP000649617"/>
    </source>
</evidence>
<sequence>KILLARFLPEKVASASAVGPVSNPLALRHERLQGTISKYVMSSGTGFVKSHLFEGELGFKTENVMLECQNYEFKEEEGVEFDVQADERGRPHAVALKPVVGRKPSDCLNQRHRGYVRRFADRWGFLNAAAFDGDLFVHRDNLLLVPDQIQDGQPPLRTGQAVEFDIALDDRGRTVAKQITTSALLRPCDWIGRRLQGVIRSFQGAWGFVNSDKFAGDLFVHRDALLQQFQDAELTAGTVVEFDVERDHHKKSGKNRLVARQVAIIHPASVQASAAHAAHGFGGFHAGLPGHGMIPQHGVDPMASYANGVPYTAGMGQTPSYPPQTSMYYQGGHPPMSDQSYVFGQSPYSYDPYAAQHSMMQPNPAVQQPVMPTQFDQSGASRYGQTSVAGSQPPQAQAPCSQAASSPYQSPYQVPYTSHTGHTAQPGPSPAQPPDNAADSNEQAQVLLHITTHDWEPDQPGQLRVQKGTLVNVSHRAAHGWVYAATVKHGDQANEPPSEGWVPQAVAKRVSLCRVAADWPEEGAGTLGLLKGDLIAVSKEAERGWVYGERISPKRPDTMTDGWLPKKRFAKSQWPWGRGAVSRGIRRETPLLDPTAISEEQLKQEEKGRKCFSWLLLLSFLYISGCSVWVAVCVVASDTFDFWGRVRAFMKIMVVLIMQLESIAVKSFVLELCAGEAVHLSLHEHPLYWKDVENKGYAQGDIITALTTGSEQDVDHRLAAFAVIVAAQALAATALNIASRGLSTRLFSSMSVKLFAALLKQDIAFYDHTMTGQMCARLTMDLGQATSPVHIIIHDFASNIVMLAALTNIRTVRIFGARDIELEKFEVQMHKYRDVGLKVAWGEACANLLASLVQQGACFTILWYGGHFALKDEFEIGSIVTFTYMWNQLSGSFASLTDNMNEPIKAMSAGQRVFELLDLEPDIREEEGDAFPESKIAINFKDVEFQYQGRPGKVLAGVSLEVEAGKTTAVVGKSGSGKSTLSKLLLRLYDPPKGEISVNGRNLQHLHLLGYRANLGVVSQDTQLFRCSVTENIAYGLRPTEYTMQDVERAASLANAEEFIRCLPDGYGTILGESGQDLSGGQKQRLSIARALVRRPRILLLDEATSALDAENEAVVQQALDSLMQQMQGACTILVIAHRLCTIKHADRIIVLSDGEIVEEGTHEELLHRKGNYASMIARQLDEVDEGPKTVESPAEQAEQVVNEFKRLIKSLPQEHLSKVLSEVLNITKGMMP</sequence>
<dbReference type="PROSITE" id="PS00211">
    <property type="entry name" value="ABC_TRANSPORTER_1"/>
    <property type="match status" value="1"/>
</dbReference>
<name>A0A812IUZ8_SYMPI</name>
<feature type="compositionally biased region" description="Low complexity" evidence="9">
    <location>
        <begin position="389"/>
        <end position="411"/>
    </location>
</feature>
<evidence type="ECO:0000313" key="13">
    <source>
        <dbReference type="EMBL" id="CAE7169178.1"/>
    </source>
</evidence>
<evidence type="ECO:0000256" key="3">
    <source>
        <dbReference type="ARBA" id="ARBA00022448"/>
    </source>
</evidence>
<dbReference type="PROSITE" id="PS50893">
    <property type="entry name" value="ABC_TRANSPORTER_2"/>
    <property type="match status" value="1"/>
</dbReference>
<dbReference type="GO" id="GO:0016887">
    <property type="term" value="F:ATP hydrolysis activity"/>
    <property type="evidence" value="ECO:0007669"/>
    <property type="project" value="InterPro"/>
</dbReference>
<organism evidence="13 14">
    <name type="scientific">Symbiodinium pilosum</name>
    <name type="common">Dinoflagellate</name>
    <dbReference type="NCBI Taxonomy" id="2952"/>
    <lineage>
        <taxon>Eukaryota</taxon>
        <taxon>Sar</taxon>
        <taxon>Alveolata</taxon>
        <taxon>Dinophyceae</taxon>
        <taxon>Suessiales</taxon>
        <taxon>Symbiodiniaceae</taxon>
        <taxon>Symbiodinium</taxon>
    </lineage>
</organism>
<dbReference type="InterPro" id="IPR011129">
    <property type="entry name" value="CSD"/>
</dbReference>
<dbReference type="InterPro" id="IPR039421">
    <property type="entry name" value="Type_1_exporter"/>
</dbReference>
<keyword evidence="6" id="KW-0067">ATP-binding</keyword>
<dbReference type="SMART" id="SM00382">
    <property type="entry name" value="AAA"/>
    <property type="match status" value="1"/>
</dbReference>
<dbReference type="PANTHER" id="PTHR43394:SF1">
    <property type="entry name" value="ATP-BINDING CASSETTE SUB-FAMILY B MEMBER 10, MITOCHONDRIAL"/>
    <property type="match status" value="1"/>
</dbReference>
<dbReference type="Gene3D" id="1.20.1560.10">
    <property type="entry name" value="ABC transporter type 1, transmembrane domain"/>
    <property type="match status" value="1"/>
</dbReference>
<reference evidence="13" key="1">
    <citation type="submission" date="2021-02" db="EMBL/GenBank/DDBJ databases">
        <authorList>
            <person name="Dougan E. K."/>
            <person name="Rhodes N."/>
            <person name="Thang M."/>
            <person name="Chan C."/>
        </authorList>
    </citation>
    <scope>NUCLEOTIDE SEQUENCE</scope>
</reference>
<evidence type="ECO:0000256" key="1">
    <source>
        <dbReference type="ARBA" id="ARBA00004141"/>
    </source>
</evidence>
<feature type="transmembrane region" description="Helical" evidence="10">
    <location>
        <begin position="612"/>
        <end position="636"/>
    </location>
</feature>
<dbReference type="SUPFAM" id="SSF90123">
    <property type="entry name" value="ABC transporter transmembrane region"/>
    <property type="match status" value="1"/>
</dbReference>
<keyword evidence="3" id="KW-0813">Transport</keyword>
<evidence type="ECO:0000259" key="11">
    <source>
        <dbReference type="PROSITE" id="PS50893"/>
    </source>
</evidence>
<evidence type="ECO:0000256" key="10">
    <source>
        <dbReference type="SAM" id="Phobius"/>
    </source>
</evidence>
<dbReference type="Gene3D" id="2.40.50.140">
    <property type="entry name" value="Nucleic acid-binding proteins"/>
    <property type="match status" value="2"/>
</dbReference>
<feature type="domain" description="ABC transmembrane type-1" evidence="12">
    <location>
        <begin position="801"/>
        <end position="902"/>
    </location>
</feature>
<feature type="transmembrane region" description="Helical" evidence="10">
    <location>
        <begin position="648"/>
        <end position="669"/>
    </location>
</feature>
<dbReference type="SUPFAM" id="SSF52540">
    <property type="entry name" value="P-loop containing nucleoside triphosphate hydrolases"/>
    <property type="match status" value="1"/>
</dbReference>
<dbReference type="SUPFAM" id="SSF50249">
    <property type="entry name" value="Nucleic acid-binding proteins"/>
    <property type="match status" value="2"/>
</dbReference>
<dbReference type="GO" id="GO:0090374">
    <property type="term" value="P:oligopeptide export from mitochondrion"/>
    <property type="evidence" value="ECO:0007669"/>
    <property type="project" value="TreeGrafter"/>
</dbReference>
<dbReference type="EMBL" id="CAJNIZ010000553">
    <property type="protein sequence ID" value="CAE7169178.1"/>
    <property type="molecule type" value="Genomic_DNA"/>
</dbReference>
<evidence type="ECO:0000256" key="2">
    <source>
        <dbReference type="ARBA" id="ARBA00022443"/>
    </source>
</evidence>
<dbReference type="InterPro" id="IPR011527">
    <property type="entry name" value="ABC1_TM_dom"/>
</dbReference>
<keyword evidence="14" id="KW-1185">Reference proteome</keyword>
<keyword evidence="4 10" id="KW-0812">Transmembrane</keyword>
<dbReference type="Gene3D" id="2.30.30.40">
    <property type="entry name" value="SH3 Domains"/>
    <property type="match status" value="1"/>
</dbReference>
<dbReference type="GO" id="GO:0003676">
    <property type="term" value="F:nucleic acid binding"/>
    <property type="evidence" value="ECO:0007669"/>
    <property type="project" value="InterPro"/>
</dbReference>
<protein>
    <submittedName>
        <fullName evidence="13">ABCB10 protein</fullName>
    </submittedName>
</protein>
<dbReference type="FunFam" id="3.40.50.300:FF:000836">
    <property type="entry name" value="ABC transporter B family member 25"/>
    <property type="match status" value="1"/>
</dbReference>
<dbReference type="SMART" id="SM00326">
    <property type="entry name" value="SH3"/>
    <property type="match status" value="2"/>
</dbReference>
<dbReference type="PANTHER" id="PTHR43394">
    <property type="entry name" value="ATP-DEPENDENT PERMEASE MDL1, MITOCHONDRIAL"/>
    <property type="match status" value="1"/>
</dbReference>
<dbReference type="Pfam" id="PF00005">
    <property type="entry name" value="ABC_tran"/>
    <property type="match status" value="1"/>
</dbReference>
<proteinExistence type="predicted"/>
<dbReference type="InterPro" id="IPR003593">
    <property type="entry name" value="AAA+_ATPase"/>
</dbReference>
<comment type="caution">
    <text evidence="13">The sequence shown here is derived from an EMBL/GenBank/DDBJ whole genome shotgun (WGS) entry which is preliminary data.</text>
</comment>
<dbReference type="SUPFAM" id="SSF50044">
    <property type="entry name" value="SH3-domain"/>
    <property type="match status" value="2"/>
</dbReference>
<keyword evidence="7 10" id="KW-1133">Transmembrane helix</keyword>
<evidence type="ECO:0000256" key="5">
    <source>
        <dbReference type="ARBA" id="ARBA00022741"/>
    </source>
</evidence>
<dbReference type="InterPro" id="IPR036028">
    <property type="entry name" value="SH3-like_dom_sf"/>
</dbReference>
<dbReference type="AlphaFoldDB" id="A0A812IUZ8"/>
<dbReference type="OrthoDB" id="27593at2759"/>
<evidence type="ECO:0000256" key="4">
    <source>
        <dbReference type="ARBA" id="ARBA00022692"/>
    </source>
</evidence>
<dbReference type="InterPro" id="IPR001452">
    <property type="entry name" value="SH3_domain"/>
</dbReference>
<keyword evidence="8 10" id="KW-0472">Membrane</keyword>
<accession>A0A812IUZ8</accession>
<dbReference type="GO" id="GO:0015421">
    <property type="term" value="F:ABC-type oligopeptide transporter activity"/>
    <property type="evidence" value="ECO:0007669"/>
    <property type="project" value="TreeGrafter"/>
</dbReference>
<evidence type="ECO:0000256" key="9">
    <source>
        <dbReference type="SAM" id="MobiDB-lite"/>
    </source>
</evidence>
<dbReference type="Proteomes" id="UP000649617">
    <property type="component" value="Unassembled WGS sequence"/>
</dbReference>
<dbReference type="Pfam" id="PF00664">
    <property type="entry name" value="ABC_membrane"/>
    <property type="match status" value="2"/>
</dbReference>
<evidence type="ECO:0000256" key="8">
    <source>
        <dbReference type="ARBA" id="ARBA00023136"/>
    </source>
</evidence>
<comment type="subcellular location">
    <subcellularLocation>
        <location evidence="1">Membrane</location>
        <topology evidence="1">Multi-pass membrane protein</topology>
    </subcellularLocation>
</comment>
<dbReference type="InterPro" id="IPR017871">
    <property type="entry name" value="ABC_transporter-like_CS"/>
</dbReference>
<evidence type="ECO:0000256" key="7">
    <source>
        <dbReference type="ARBA" id="ARBA00022989"/>
    </source>
</evidence>
<keyword evidence="5" id="KW-0547">Nucleotide-binding</keyword>
<dbReference type="InterPro" id="IPR027417">
    <property type="entry name" value="P-loop_NTPase"/>
</dbReference>
<dbReference type="GO" id="GO:0005743">
    <property type="term" value="C:mitochondrial inner membrane"/>
    <property type="evidence" value="ECO:0007669"/>
    <property type="project" value="TreeGrafter"/>
</dbReference>
<dbReference type="InterPro" id="IPR036640">
    <property type="entry name" value="ABC1_TM_sf"/>
</dbReference>
<keyword evidence="2" id="KW-0728">SH3 domain</keyword>
<dbReference type="PROSITE" id="PS50929">
    <property type="entry name" value="ABC_TM1F"/>
    <property type="match status" value="2"/>
</dbReference>
<feature type="domain" description="ABC transporter" evidence="11">
    <location>
        <begin position="938"/>
        <end position="1179"/>
    </location>
</feature>
<dbReference type="GO" id="GO:0005524">
    <property type="term" value="F:ATP binding"/>
    <property type="evidence" value="ECO:0007669"/>
    <property type="project" value="UniProtKB-KW"/>
</dbReference>
<dbReference type="Gene3D" id="3.40.50.300">
    <property type="entry name" value="P-loop containing nucleotide triphosphate hydrolases"/>
    <property type="match status" value="1"/>
</dbReference>
<feature type="domain" description="ABC transmembrane type-1" evidence="12">
    <location>
        <begin position="700"/>
        <end position="784"/>
    </location>
</feature>
<feature type="compositionally biased region" description="Polar residues" evidence="9">
    <location>
        <begin position="364"/>
        <end position="388"/>
    </location>
</feature>
<evidence type="ECO:0000256" key="6">
    <source>
        <dbReference type="ARBA" id="ARBA00022840"/>
    </source>
</evidence>